<reference evidence="8" key="1">
    <citation type="submission" date="2022-11" db="UniProtKB">
        <authorList>
            <consortium name="WormBaseParasite"/>
        </authorList>
    </citation>
    <scope>IDENTIFICATION</scope>
</reference>
<dbReference type="Gene3D" id="1.20.1280.290">
    <property type="match status" value="2"/>
</dbReference>
<accession>A0A914DFL2</accession>
<name>A0A914DFL2_9BILA</name>
<organism evidence="7 8">
    <name type="scientific">Acrobeloides nanus</name>
    <dbReference type="NCBI Taxonomy" id="290746"/>
    <lineage>
        <taxon>Eukaryota</taxon>
        <taxon>Metazoa</taxon>
        <taxon>Ecdysozoa</taxon>
        <taxon>Nematoda</taxon>
        <taxon>Chromadorea</taxon>
        <taxon>Rhabditida</taxon>
        <taxon>Tylenchina</taxon>
        <taxon>Cephalobomorpha</taxon>
        <taxon>Cephaloboidea</taxon>
        <taxon>Cephalobidae</taxon>
        <taxon>Acrobeloides</taxon>
    </lineage>
</organism>
<dbReference type="AlphaFoldDB" id="A0A914DFL2"/>
<dbReference type="FunFam" id="1.20.1280.290:FF:000009">
    <property type="entry name" value="PQ loop repeat family protein"/>
    <property type="match status" value="1"/>
</dbReference>
<sequence length="314" mass="35736">MYYRYTPLFEKDPETLATIKWEGVEANTPNCTNGVEWIYNVFGDCIDTNLKLAGFIVGLISLLLWLVPMVPQLYTNYKAKRCEGLSIFFIMCWLCGDFCNMLGAILTNQQPIQQIIGVYYIFADLILISQYVYYAKIFPANKLRNATMTGSSVIIPVMLFGFFGFSFFGGLPNSNENIISNGRIIPTDNLQTPPIFTGYSDAVGYIIGSIAALFYFAGRIPQICQNYYRKSTEGLSMIMLYIIITANFTYGVSVLLETTGWLYIVRHLPWLAGSLGCCVFDFFMVGQNYFYTGKRRPEFLIDEREGLLEEENME</sequence>
<dbReference type="PANTHER" id="PTHR16201">
    <property type="entry name" value="SEVEN TRANSMEMBRANE PROTEIN 1-RELATED"/>
    <property type="match status" value="1"/>
</dbReference>
<comment type="similarity">
    <text evidence="5">Belongs to the laat-1 family.</text>
</comment>
<feature type="transmembrane region" description="Helical" evidence="6">
    <location>
        <begin position="238"/>
        <end position="264"/>
    </location>
</feature>
<proteinExistence type="inferred from homology"/>
<feature type="transmembrane region" description="Helical" evidence="6">
    <location>
        <begin position="196"/>
        <end position="217"/>
    </location>
</feature>
<dbReference type="PANTHER" id="PTHR16201:SF34">
    <property type="entry name" value="LYSOSOMAL AMINO ACID TRANSPORTER 1"/>
    <property type="match status" value="1"/>
</dbReference>
<dbReference type="InterPro" id="IPR006603">
    <property type="entry name" value="PQ-loop_rpt"/>
</dbReference>
<evidence type="ECO:0000256" key="3">
    <source>
        <dbReference type="ARBA" id="ARBA00022989"/>
    </source>
</evidence>
<keyword evidence="2 6" id="KW-0812">Transmembrane</keyword>
<evidence type="ECO:0000256" key="1">
    <source>
        <dbReference type="ARBA" id="ARBA00004141"/>
    </source>
</evidence>
<dbReference type="WBParaSite" id="ACRNAN_scaffold259.g23181.t1">
    <property type="protein sequence ID" value="ACRNAN_scaffold259.g23181.t1"/>
    <property type="gene ID" value="ACRNAN_scaffold259.g23181"/>
</dbReference>
<dbReference type="InterPro" id="IPR051415">
    <property type="entry name" value="LAAT-1"/>
</dbReference>
<dbReference type="Proteomes" id="UP000887540">
    <property type="component" value="Unplaced"/>
</dbReference>
<dbReference type="FunFam" id="1.20.1280.290:FF:000049">
    <property type="entry name" value="Lysosomal amino acid transporter 1"/>
    <property type="match status" value="1"/>
</dbReference>
<feature type="transmembrane region" description="Helical" evidence="6">
    <location>
        <begin position="86"/>
        <end position="106"/>
    </location>
</feature>
<comment type="subcellular location">
    <subcellularLocation>
        <location evidence="1">Membrane</location>
        <topology evidence="1">Multi-pass membrane protein</topology>
    </subcellularLocation>
</comment>
<dbReference type="Pfam" id="PF04193">
    <property type="entry name" value="PQ-loop"/>
    <property type="match status" value="2"/>
</dbReference>
<feature type="transmembrane region" description="Helical" evidence="6">
    <location>
        <begin position="52"/>
        <end position="74"/>
    </location>
</feature>
<keyword evidence="4 6" id="KW-0472">Membrane</keyword>
<dbReference type="SMART" id="SM00679">
    <property type="entry name" value="CTNS"/>
    <property type="match status" value="2"/>
</dbReference>
<dbReference type="GO" id="GO:0098852">
    <property type="term" value="C:lytic vacuole membrane"/>
    <property type="evidence" value="ECO:0007669"/>
    <property type="project" value="UniProtKB-ARBA"/>
</dbReference>
<feature type="transmembrane region" description="Helical" evidence="6">
    <location>
        <begin position="146"/>
        <end position="168"/>
    </location>
</feature>
<feature type="transmembrane region" description="Helical" evidence="6">
    <location>
        <begin position="270"/>
        <end position="291"/>
    </location>
</feature>
<keyword evidence="7" id="KW-1185">Reference proteome</keyword>
<dbReference type="GO" id="GO:0015174">
    <property type="term" value="F:basic amino acid transmembrane transporter activity"/>
    <property type="evidence" value="ECO:0007669"/>
    <property type="project" value="UniProtKB-ARBA"/>
</dbReference>
<evidence type="ECO:0000256" key="6">
    <source>
        <dbReference type="SAM" id="Phobius"/>
    </source>
</evidence>
<evidence type="ECO:0000256" key="4">
    <source>
        <dbReference type="ARBA" id="ARBA00023136"/>
    </source>
</evidence>
<evidence type="ECO:0000256" key="5">
    <source>
        <dbReference type="ARBA" id="ARBA00038039"/>
    </source>
</evidence>
<evidence type="ECO:0000256" key="2">
    <source>
        <dbReference type="ARBA" id="ARBA00022692"/>
    </source>
</evidence>
<feature type="transmembrane region" description="Helical" evidence="6">
    <location>
        <begin position="112"/>
        <end position="134"/>
    </location>
</feature>
<protein>
    <submittedName>
        <fullName evidence="8">Uncharacterized protein</fullName>
    </submittedName>
</protein>
<evidence type="ECO:0000313" key="7">
    <source>
        <dbReference type="Proteomes" id="UP000887540"/>
    </source>
</evidence>
<evidence type="ECO:0000313" key="8">
    <source>
        <dbReference type="WBParaSite" id="ACRNAN_scaffold259.g23181.t1"/>
    </source>
</evidence>
<keyword evidence="3 6" id="KW-1133">Transmembrane helix</keyword>